<sequence>MKWKDSLAIASGFFTIVFLCIAFALLESQIYPESAELFGKTSLNSHEQYLLLLKLTANLFSCFLGGLVIAFISKKIQNIIWVSAFITIVIIWLWYSTNNPTLFWIISILGIFPSIYLGYRLAGKNGESKVSHIS</sequence>
<name>A0ABW8YZZ2_9FLAO</name>
<feature type="transmembrane region" description="Helical" evidence="1">
    <location>
        <begin position="51"/>
        <end position="72"/>
    </location>
</feature>
<keyword evidence="3" id="KW-1185">Reference proteome</keyword>
<dbReference type="Proteomes" id="UP001629156">
    <property type="component" value="Unassembled WGS sequence"/>
</dbReference>
<keyword evidence="1" id="KW-0472">Membrane</keyword>
<accession>A0ABW8YZZ2</accession>
<reference evidence="2 3" key="1">
    <citation type="submission" date="2024-06" db="EMBL/GenBank/DDBJ databases">
        <authorList>
            <person name="Kaempfer P."/>
            <person name="Viver T."/>
        </authorList>
    </citation>
    <scope>NUCLEOTIDE SEQUENCE [LARGE SCALE GENOMIC DNA]</scope>
    <source>
        <strain evidence="2 3">ST-119</strain>
    </source>
</reference>
<comment type="caution">
    <text evidence="2">The sequence shown here is derived from an EMBL/GenBank/DDBJ whole genome shotgun (WGS) entry which is preliminary data.</text>
</comment>
<proteinExistence type="predicted"/>
<feature type="transmembrane region" description="Helical" evidence="1">
    <location>
        <begin position="79"/>
        <end position="95"/>
    </location>
</feature>
<keyword evidence="1" id="KW-1133">Transmembrane helix</keyword>
<evidence type="ECO:0000256" key="1">
    <source>
        <dbReference type="SAM" id="Phobius"/>
    </source>
</evidence>
<dbReference type="RefSeq" id="WP_408085857.1">
    <property type="nucleotide sequence ID" value="NZ_JBELPZ010000018.1"/>
</dbReference>
<gene>
    <name evidence="2" type="ORF">ABS766_14220</name>
</gene>
<evidence type="ECO:0008006" key="4">
    <source>
        <dbReference type="Google" id="ProtNLM"/>
    </source>
</evidence>
<organism evidence="2 3">
    <name type="scientific">Flavobacterium rhizosphaerae</name>
    <dbReference type="NCBI Taxonomy" id="3163298"/>
    <lineage>
        <taxon>Bacteria</taxon>
        <taxon>Pseudomonadati</taxon>
        <taxon>Bacteroidota</taxon>
        <taxon>Flavobacteriia</taxon>
        <taxon>Flavobacteriales</taxon>
        <taxon>Flavobacteriaceae</taxon>
        <taxon>Flavobacterium</taxon>
    </lineage>
</organism>
<evidence type="ECO:0000313" key="2">
    <source>
        <dbReference type="EMBL" id="MFL9845575.1"/>
    </source>
</evidence>
<evidence type="ECO:0000313" key="3">
    <source>
        <dbReference type="Proteomes" id="UP001629156"/>
    </source>
</evidence>
<feature type="transmembrane region" description="Helical" evidence="1">
    <location>
        <begin position="7"/>
        <end position="31"/>
    </location>
</feature>
<protein>
    <recommendedName>
        <fullName evidence="4">DUF4064 domain-containing protein</fullName>
    </recommendedName>
</protein>
<dbReference type="EMBL" id="JBELPZ010000018">
    <property type="protein sequence ID" value="MFL9845575.1"/>
    <property type="molecule type" value="Genomic_DNA"/>
</dbReference>
<feature type="transmembrane region" description="Helical" evidence="1">
    <location>
        <begin position="101"/>
        <end position="119"/>
    </location>
</feature>
<keyword evidence="1" id="KW-0812">Transmembrane</keyword>